<protein>
    <submittedName>
        <fullName evidence="1">Uncharacterized protein</fullName>
    </submittedName>
</protein>
<gene>
    <name evidence="1" type="ORF">DILT_LOCUS1971</name>
</gene>
<keyword evidence="2" id="KW-1185">Reference proteome</keyword>
<organism evidence="1 2">
    <name type="scientific">Dibothriocephalus latus</name>
    <name type="common">Fish tapeworm</name>
    <name type="synonym">Diphyllobothrium latum</name>
    <dbReference type="NCBI Taxonomy" id="60516"/>
    <lineage>
        <taxon>Eukaryota</taxon>
        <taxon>Metazoa</taxon>
        <taxon>Spiralia</taxon>
        <taxon>Lophotrochozoa</taxon>
        <taxon>Platyhelminthes</taxon>
        <taxon>Cestoda</taxon>
        <taxon>Eucestoda</taxon>
        <taxon>Diphyllobothriidea</taxon>
        <taxon>Diphyllobothriidae</taxon>
        <taxon>Dibothriocephalus</taxon>
    </lineage>
</organism>
<dbReference type="OrthoDB" id="6269371at2759"/>
<reference evidence="1 2" key="1">
    <citation type="submission" date="2018-11" db="EMBL/GenBank/DDBJ databases">
        <authorList>
            <consortium name="Pathogen Informatics"/>
        </authorList>
    </citation>
    <scope>NUCLEOTIDE SEQUENCE [LARGE SCALE GENOMIC DNA]</scope>
</reference>
<accession>A0A3P6SH72</accession>
<dbReference type="AlphaFoldDB" id="A0A3P6SH72"/>
<evidence type="ECO:0000313" key="2">
    <source>
        <dbReference type="Proteomes" id="UP000281553"/>
    </source>
</evidence>
<evidence type="ECO:0000313" key="1">
    <source>
        <dbReference type="EMBL" id="VDK53451.1"/>
    </source>
</evidence>
<dbReference type="Proteomes" id="UP000281553">
    <property type="component" value="Unassembled WGS sequence"/>
</dbReference>
<dbReference type="EMBL" id="UYRU01018199">
    <property type="protein sequence ID" value="VDK53451.1"/>
    <property type="molecule type" value="Genomic_DNA"/>
</dbReference>
<sequence length="55" mass="6082">MPQHAMDAEDSGSFQDFHVRNPILFQYSAEAAEMEVIQLPHLVGLEGPGLGSKRE</sequence>
<name>A0A3P6SH72_DIBLA</name>
<proteinExistence type="predicted"/>